<proteinExistence type="predicted"/>
<gene>
    <name evidence="2" type="ORF">GGR16_001601</name>
</gene>
<keyword evidence="3" id="KW-1185">Reference proteome</keyword>
<feature type="chain" id="PRO_5032494935" description="DUF1849 domain-containing protein" evidence="1">
    <location>
        <begin position="21"/>
        <end position="277"/>
    </location>
</feature>
<evidence type="ECO:0008006" key="4">
    <source>
        <dbReference type="Google" id="ProtNLM"/>
    </source>
</evidence>
<name>A0A840BT76_9HYPH</name>
<protein>
    <recommendedName>
        <fullName evidence="4">DUF1849 domain-containing protein</fullName>
    </recommendedName>
</protein>
<feature type="signal peptide" evidence="1">
    <location>
        <begin position="1"/>
        <end position="20"/>
    </location>
</feature>
<dbReference type="InterPro" id="IPR015000">
    <property type="entry name" value="EipB-like"/>
</dbReference>
<sequence length="277" mass="30061">MKVCLGTLLAVGLSLGPATAATTAMPLAPHRVVYDLTLLGSKGSRGVEAARGRVAFSFTGNTCEGYALTYRQVTVLEGGDIGQRTSDLRTTTFEDGKGASFTFKTESTFSGTPAKLVDGQAEREAADGLVVRTRAPKRDRFSLDGEVIFPTEHLRRIIAAAKAGNSLIEARVFDGSDDGRQIYDTLAIIGRPKGADTVAGLEEAARQDALKDMPRWPVKISYFTKEGEGERTPRYQLSFELYENGISRDLVLDYGDFSLKGEMKTLEVLETHPCQVP</sequence>
<dbReference type="EMBL" id="JACIEN010000001">
    <property type="protein sequence ID" value="MBB4016595.1"/>
    <property type="molecule type" value="Genomic_DNA"/>
</dbReference>
<dbReference type="Proteomes" id="UP000577362">
    <property type="component" value="Unassembled WGS sequence"/>
</dbReference>
<evidence type="ECO:0000256" key="1">
    <source>
        <dbReference type="SAM" id="SignalP"/>
    </source>
</evidence>
<accession>A0A840BT76</accession>
<organism evidence="2 3">
    <name type="scientific">Chelatococcus caeni</name>
    <dbReference type="NCBI Taxonomy" id="1348468"/>
    <lineage>
        <taxon>Bacteria</taxon>
        <taxon>Pseudomonadati</taxon>
        <taxon>Pseudomonadota</taxon>
        <taxon>Alphaproteobacteria</taxon>
        <taxon>Hyphomicrobiales</taxon>
        <taxon>Chelatococcaceae</taxon>
        <taxon>Chelatococcus</taxon>
    </lineage>
</organism>
<evidence type="ECO:0000313" key="2">
    <source>
        <dbReference type="EMBL" id="MBB4016595.1"/>
    </source>
</evidence>
<evidence type="ECO:0000313" key="3">
    <source>
        <dbReference type="Proteomes" id="UP000577362"/>
    </source>
</evidence>
<comment type="caution">
    <text evidence="2">The sequence shown here is derived from an EMBL/GenBank/DDBJ whole genome shotgun (WGS) entry which is preliminary data.</text>
</comment>
<reference evidence="2 3" key="1">
    <citation type="submission" date="2020-08" db="EMBL/GenBank/DDBJ databases">
        <title>Genomic Encyclopedia of Type Strains, Phase IV (KMG-IV): sequencing the most valuable type-strain genomes for metagenomic binning, comparative biology and taxonomic classification.</title>
        <authorList>
            <person name="Goeker M."/>
        </authorList>
    </citation>
    <scope>NUCLEOTIDE SEQUENCE [LARGE SCALE GENOMIC DNA]</scope>
    <source>
        <strain evidence="2 3">DSM 103737</strain>
    </source>
</reference>
<dbReference type="AlphaFoldDB" id="A0A840BT76"/>
<dbReference type="RefSeq" id="WP_026015365.1">
    <property type="nucleotide sequence ID" value="NZ_JACIEN010000001.1"/>
</dbReference>
<keyword evidence="1" id="KW-0732">Signal</keyword>
<dbReference type="Pfam" id="PF08904">
    <property type="entry name" value="EipB_like"/>
    <property type="match status" value="1"/>
</dbReference>